<keyword evidence="5" id="KW-1185">Reference proteome</keyword>
<evidence type="ECO:0000256" key="2">
    <source>
        <dbReference type="ARBA" id="ARBA00023274"/>
    </source>
</evidence>
<dbReference type="OrthoDB" id="250175at2759"/>
<dbReference type="GO" id="GO:0003729">
    <property type="term" value="F:mRNA binding"/>
    <property type="evidence" value="ECO:0007669"/>
    <property type="project" value="TreeGrafter"/>
</dbReference>
<dbReference type="STRING" id="1257118.L8HHG6"/>
<organism evidence="4 5">
    <name type="scientific">Acanthamoeba castellanii (strain ATCC 30010 / Neff)</name>
    <dbReference type="NCBI Taxonomy" id="1257118"/>
    <lineage>
        <taxon>Eukaryota</taxon>
        <taxon>Amoebozoa</taxon>
        <taxon>Discosea</taxon>
        <taxon>Longamoebia</taxon>
        <taxon>Centramoebida</taxon>
        <taxon>Acanthamoebidae</taxon>
        <taxon>Acanthamoeba</taxon>
    </lineage>
</organism>
<dbReference type="Gene3D" id="1.20.5.710">
    <property type="entry name" value="Single helix bin"/>
    <property type="match status" value="1"/>
</dbReference>
<dbReference type="Gene3D" id="3.30.1390.10">
    <property type="match status" value="1"/>
</dbReference>
<reference evidence="4 5" key="1">
    <citation type="journal article" date="2013" name="Genome Biol.">
        <title>Genome of Acanthamoeba castellanii highlights extensive lateral gene transfer and early evolution of tyrosine kinase signaling.</title>
        <authorList>
            <person name="Clarke M."/>
            <person name="Lohan A.J."/>
            <person name="Liu B."/>
            <person name="Lagkouvardos I."/>
            <person name="Roy S."/>
            <person name="Zafar N."/>
            <person name="Bertelli C."/>
            <person name="Schilde C."/>
            <person name="Kianianmomeni A."/>
            <person name="Burglin T.R."/>
            <person name="Frech C."/>
            <person name="Turcotte B."/>
            <person name="Kopec K.O."/>
            <person name="Synnott J.M."/>
            <person name="Choo C."/>
            <person name="Paponov I."/>
            <person name="Finkler A."/>
            <person name="Soon Heng Tan C."/>
            <person name="Hutchins A.P."/>
            <person name="Weinmeier T."/>
            <person name="Rattei T."/>
            <person name="Chu J.S."/>
            <person name="Gimenez G."/>
            <person name="Irimia M."/>
            <person name="Rigden D.J."/>
            <person name="Fitzpatrick D.A."/>
            <person name="Lorenzo-Morales J."/>
            <person name="Bateman A."/>
            <person name="Chiu C.H."/>
            <person name="Tang P."/>
            <person name="Hegemann P."/>
            <person name="Fromm H."/>
            <person name="Raoult D."/>
            <person name="Greub G."/>
            <person name="Miranda-Saavedra D."/>
            <person name="Chen N."/>
            <person name="Nash P."/>
            <person name="Ginger M.L."/>
            <person name="Horn M."/>
            <person name="Schaap P."/>
            <person name="Caler L."/>
            <person name="Loftus B."/>
        </authorList>
    </citation>
    <scope>NUCLEOTIDE SEQUENCE [LARGE SCALE GENOMIC DNA]</scope>
    <source>
        <strain evidence="4 5">Neff</strain>
    </source>
</reference>
<evidence type="ECO:0000313" key="5">
    <source>
        <dbReference type="Proteomes" id="UP000011083"/>
    </source>
</evidence>
<dbReference type="AlphaFoldDB" id="L8HHG6"/>
<dbReference type="InterPro" id="IPR036235">
    <property type="entry name" value="Ribosomal_bL12_oligo_N_sf"/>
</dbReference>
<accession>L8HHG6</accession>
<dbReference type="GeneID" id="14924886"/>
<keyword evidence="2" id="KW-0687">Ribonucleoprotein</keyword>
<proteinExistence type="predicted"/>
<dbReference type="SUPFAM" id="SSF48300">
    <property type="entry name" value="Ribosomal protein L7/12, oligomerisation (N-terminal) domain"/>
    <property type="match status" value="1"/>
</dbReference>
<dbReference type="InterPro" id="IPR014719">
    <property type="entry name" value="Ribosomal_bL12_C/ClpS-like"/>
</dbReference>
<dbReference type="GO" id="GO:0003735">
    <property type="term" value="F:structural constituent of ribosome"/>
    <property type="evidence" value="ECO:0007669"/>
    <property type="project" value="InterPro"/>
</dbReference>
<dbReference type="Proteomes" id="UP000011083">
    <property type="component" value="Unassembled WGS sequence"/>
</dbReference>
<dbReference type="VEuPathDB" id="AmoebaDB:ACA1_074680"/>
<dbReference type="PANTHER" id="PTHR45987:SF4">
    <property type="entry name" value="LARGE RIBOSOMAL SUBUNIT PROTEIN BL12M"/>
    <property type="match status" value="1"/>
</dbReference>
<dbReference type="RefSeq" id="XP_004353429.1">
    <property type="nucleotide sequence ID" value="XM_004353377.1"/>
</dbReference>
<gene>
    <name evidence="4" type="ORF">ACA1_074680</name>
</gene>
<protein>
    <submittedName>
        <fullName evidence="4">Ribosomal protein l7/l12 cterminal domain containing protein</fullName>
    </submittedName>
</protein>
<evidence type="ECO:0000313" key="4">
    <source>
        <dbReference type="EMBL" id="ELR23901.1"/>
    </source>
</evidence>
<dbReference type="EMBL" id="KB007842">
    <property type="protein sequence ID" value="ELR23901.1"/>
    <property type="molecule type" value="Genomic_DNA"/>
</dbReference>
<dbReference type="GO" id="GO:0005762">
    <property type="term" value="C:mitochondrial large ribosomal subunit"/>
    <property type="evidence" value="ECO:0007669"/>
    <property type="project" value="TreeGrafter"/>
</dbReference>
<dbReference type="InterPro" id="IPR013823">
    <property type="entry name" value="Ribosomal_bL12_C"/>
</dbReference>
<dbReference type="Pfam" id="PF00542">
    <property type="entry name" value="Ribosomal_L12"/>
    <property type="match status" value="1"/>
</dbReference>
<sequence>MRRSTVHVFPRLALRQGQQTSALCLFSNGSRTAVSSETNMASIARNYAAPAKGGKGAPAAAKPAEDEPAEPLKLETVTFPDFGEDKAFTADISDFPAPKDWKYVSDWKEFEFSPRVRKIGEALFQLNQVEMFELVKLLQLRFDVPDSALMGGGVVVQAAGAGAPAAAAEPAAEEPKEEKKEKMIFDVQLTAVAEADKFKVLKEIRALKPGMKLLESKEMVEKLPSMLKQNVPKEEAEQMVAKFKELGGTVELK</sequence>
<name>L8HHG6_ACACF</name>
<dbReference type="InterPro" id="IPR000206">
    <property type="entry name" value="Ribosomal_bL12"/>
</dbReference>
<evidence type="ECO:0000256" key="1">
    <source>
        <dbReference type="ARBA" id="ARBA00022980"/>
    </source>
</evidence>
<feature type="domain" description="Large ribosomal subunit protein bL12 C-terminal" evidence="3">
    <location>
        <begin position="185"/>
        <end position="253"/>
    </location>
</feature>
<evidence type="ECO:0000259" key="3">
    <source>
        <dbReference type="Pfam" id="PF00542"/>
    </source>
</evidence>
<dbReference type="PANTHER" id="PTHR45987">
    <property type="entry name" value="39S RIBOSOMAL PROTEIN L12"/>
    <property type="match status" value="1"/>
</dbReference>
<keyword evidence="1 4" id="KW-0689">Ribosomal protein</keyword>
<dbReference type="KEGG" id="acan:ACA1_074680"/>
<dbReference type="GO" id="GO:0006412">
    <property type="term" value="P:translation"/>
    <property type="evidence" value="ECO:0007669"/>
    <property type="project" value="InterPro"/>
</dbReference>
<dbReference type="SUPFAM" id="SSF54736">
    <property type="entry name" value="ClpS-like"/>
    <property type="match status" value="1"/>
</dbReference>